<dbReference type="AlphaFoldDB" id="A0AAD7KHM9"/>
<evidence type="ECO:0000313" key="3">
    <source>
        <dbReference type="Proteomes" id="UP001215280"/>
    </source>
</evidence>
<evidence type="ECO:0000256" key="1">
    <source>
        <dbReference type="SAM" id="MobiDB-lite"/>
    </source>
</evidence>
<organism evidence="2 3">
    <name type="scientific">Mycena maculata</name>
    <dbReference type="NCBI Taxonomy" id="230809"/>
    <lineage>
        <taxon>Eukaryota</taxon>
        <taxon>Fungi</taxon>
        <taxon>Dikarya</taxon>
        <taxon>Basidiomycota</taxon>
        <taxon>Agaricomycotina</taxon>
        <taxon>Agaricomycetes</taxon>
        <taxon>Agaricomycetidae</taxon>
        <taxon>Agaricales</taxon>
        <taxon>Marasmiineae</taxon>
        <taxon>Mycenaceae</taxon>
        <taxon>Mycena</taxon>
    </lineage>
</organism>
<accession>A0AAD7KHM9</accession>
<sequence>MAQPASQDDGNSSQLDLNTTFTQASSSIPSTASTSAAQKRPAASLTADTSSRKKARVNPQDALFSVSRSLETFGERMSTATRELTDVLRTTNTNSSPERRARALEVVHREKWLPLADHIRLGGLVGKGQVADEYMSWTREGSPERKTWVCVTLGYDTDYYKSVQAP</sequence>
<protein>
    <submittedName>
        <fullName evidence="2">Uncharacterized protein</fullName>
    </submittedName>
</protein>
<dbReference type="Proteomes" id="UP001215280">
    <property type="component" value="Unassembled WGS sequence"/>
</dbReference>
<comment type="caution">
    <text evidence="2">The sequence shown here is derived from an EMBL/GenBank/DDBJ whole genome shotgun (WGS) entry which is preliminary data.</text>
</comment>
<feature type="compositionally biased region" description="Polar residues" evidence="1">
    <location>
        <begin position="1"/>
        <end position="23"/>
    </location>
</feature>
<dbReference type="EMBL" id="JARJLG010000001">
    <property type="protein sequence ID" value="KAJ7784895.1"/>
    <property type="molecule type" value="Genomic_DNA"/>
</dbReference>
<gene>
    <name evidence="2" type="ORF">DFH07DRAFT_726602</name>
</gene>
<evidence type="ECO:0000313" key="2">
    <source>
        <dbReference type="EMBL" id="KAJ7784895.1"/>
    </source>
</evidence>
<proteinExistence type="predicted"/>
<feature type="region of interest" description="Disordered" evidence="1">
    <location>
        <begin position="1"/>
        <end position="59"/>
    </location>
</feature>
<feature type="compositionally biased region" description="Low complexity" evidence="1">
    <location>
        <begin position="24"/>
        <end position="37"/>
    </location>
</feature>
<name>A0AAD7KHM9_9AGAR</name>
<keyword evidence="3" id="KW-1185">Reference proteome</keyword>
<reference evidence="2" key="1">
    <citation type="submission" date="2023-03" db="EMBL/GenBank/DDBJ databases">
        <title>Massive genome expansion in bonnet fungi (Mycena s.s.) driven by repeated elements and novel gene families across ecological guilds.</title>
        <authorList>
            <consortium name="Lawrence Berkeley National Laboratory"/>
            <person name="Harder C.B."/>
            <person name="Miyauchi S."/>
            <person name="Viragh M."/>
            <person name="Kuo A."/>
            <person name="Thoen E."/>
            <person name="Andreopoulos B."/>
            <person name="Lu D."/>
            <person name="Skrede I."/>
            <person name="Drula E."/>
            <person name="Henrissat B."/>
            <person name="Morin E."/>
            <person name="Kohler A."/>
            <person name="Barry K."/>
            <person name="LaButti K."/>
            <person name="Morin E."/>
            <person name="Salamov A."/>
            <person name="Lipzen A."/>
            <person name="Mereny Z."/>
            <person name="Hegedus B."/>
            <person name="Baldrian P."/>
            <person name="Stursova M."/>
            <person name="Weitz H."/>
            <person name="Taylor A."/>
            <person name="Grigoriev I.V."/>
            <person name="Nagy L.G."/>
            <person name="Martin F."/>
            <person name="Kauserud H."/>
        </authorList>
    </citation>
    <scope>NUCLEOTIDE SEQUENCE</scope>
    <source>
        <strain evidence="2">CBHHK188m</strain>
    </source>
</reference>